<accession>A0A9W6Z4R2</accession>
<organism evidence="1 2">
    <name type="scientific">Ambrosiozyma monospora</name>
    <name type="common">Yeast</name>
    <name type="synonym">Endomycopsis monosporus</name>
    <dbReference type="NCBI Taxonomy" id="43982"/>
    <lineage>
        <taxon>Eukaryota</taxon>
        <taxon>Fungi</taxon>
        <taxon>Dikarya</taxon>
        <taxon>Ascomycota</taxon>
        <taxon>Saccharomycotina</taxon>
        <taxon>Pichiomycetes</taxon>
        <taxon>Pichiales</taxon>
        <taxon>Pichiaceae</taxon>
        <taxon>Ambrosiozyma</taxon>
    </lineage>
</organism>
<gene>
    <name evidence="1" type="ORF">Amon01_000633100</name>
</gene>
<dbReference type="AlphaFoldDB" id="A0A9W6Z4R2"/>
<name>A0A9W6Z4R2_AMBMO</name>
<evidence type="ECO:0000313" key="2">
    <source>
        <dbReference type="Proteomes" id="UP001165063"/>
    </source>
</evidence>
<dbReference type="EMBL" id="BSXU01003953">
    <property type="protein sequence ID" value="GMG40602.1"/>
    <property type="molecule type" value="Genomic_DNA"/>
</dbReference>
<dbReference type="OrthoDB" id="4062651at2759"/>
<keyword evidence="2" id="KW-1185">Reference proteome</keyword>
<sequence>MKTEDYENLFGRIICLESDRGVRLYSSTHVILKVYSALTAMTTYYDCFGNIKFHDGEYAPLSSDEYIEFMMTKYKSEISVYKRIEEYNKIHKDDIFKIIDNTPKLLKHGYCCIEMTNGALLEGMFLALEYLPFKGQYRTRMNPVDMREKLESIGIHARHPDFLPKILSADENDETFIYDFGKAVPGFSSCLLKEPETETGLLQIN</sequence>
<proteinExistence type="predicted"/>
<comment type="caution">
    <text evidence="1">The sequence shown here is derived from an EMBL/GenBank/DDBJ whole genome shotgun (WGS) entry which is preliminary data.</text>
</comment>
<protein>
    <submittedName>
        <fullName evidence="1">Unnamed protein product</fullName>
    </submittedName>
</protein>
<reference evidence="1" key="1">
    <citation type="submission" date="2023-04" db="EMBL/GenBank/DDBJ databases">
        <title>Ambrosiozyma monospora NBRC 1965.</title>
        <authorList>
            <person name="Ichikawa N."/>
            <person name="Sato H."/>
            <person name="Tonouchi N."/>
        </authorList>
    </citation>
    <scope>NUCLEOTIDE SEQUENCE</scope>
    <source>
        <strain evidence="1">NBRC 1965</strain>
    </source>
</reference>
<evidence type="ECO:0000313" key="1">
    <source>
        <dbReference type="EMBL" id="GMG40602.1"/>
    </source>
</evidence>
<dbReference type="Proteomes" id="UP001165063">
    <property type="component" value="Unassembled WGS sequence"/>
</dbReference>